<dbReference type="RefSeq" id="WP_169274838.1">
    <property type="nucleotide sequence ID" value="NZ_JAAIIH010000001.1"/>
</dbReference>
<dbReference type="EC" id="2.1.1.72" evidence="1"/>
<dbReference type="PANTHER" id="PTHR33841">
    <property type="entry name" value="DNA METHYLTRANSFERASE YEEA-RELATED"/>
    <property type="match status" value="1"/>
</dbReference>
<keyword evidence="9" id="KW-1185">Reference proteome</keyword>
<evidence type="ECO:0000256" key="4">
    <source>
        <dbReference type="ARBA" id="ARBA00022691"/>
    </source>
</evidence>
<dbReference type="InterPro" id="IPR050953">
    <property type="entry name" value="N4_N6_ade-DNA_methylase"/>
</dbReference>
<dbReference type="GO" id="GO:0003676">
    <property type="term" value="F:nucleic acid binding"/>
    <property type="evidence" value="ECO:0007669"/>
    <property type="project" value="InterPro"/>
</dbReference>
<comment type="caution">
    <text evidence="8">The sequence shown here is derived from an EMBL/GenBank/DDBJ whole genome shotgun (WGS) entry which is preliminary data.</text>
</comment>
<dbReference type="Proteomes" id="UP000588277">
    <property type="component" value="Unassembled WGS sequence"/>
</dbReference>
<dbReference type="PROSITE" id="PS00092">
    <property type="entry name" value="N6_MTASE"/>
    <property type="match status" value="1"/>
</dbReference>
<evidence type="ECO:0000313" key="8">
    <source>
        <dbReference type="EMBL" id="NMM99676.1"/>
    </source>
</evidence>
<name>A0A7Y0HXQ6_9BIFI</name>
<comment type="catalytic activity">
    <reaction evidence="5">
        <text>a 2'-deoxyadenosine in DNA + S-adenosyl-L-methionine = an N(6)-methyl-2'-deoxyadenosine in DNA + S-adenosyl-L-homocysteine + H(+)</text>
        <dbReference type="Rhea" id="RHEA:15197"/>
        <dbReference type="Rhea" id="RHEA-COMP:12418"/>
        <dbReference type="Rhea" id="RHEA-COMP:12419"/>
        <dbReference type="ChEBI" id="CHEBI:15378"/>
        <dbReference type="ChEBI" id="CHEBI:57856"/>
        <dbReference type="ChEBI" id="CHEBI:59789"/>
        <dbReference type="ChEBI" id="CHEBI:90615"/>
        <dbReference type="ChEBI" id="CHEBI:90616"/>
        <dbReference type="EC" id="2.1.1.72"/>
    </reaction>
</comment>
<dbReference type="Pfam" id="PF07669">
    <property type="entry name" value="Eco57I"/>
    <property type="match status" value="1"/>
</dbReference>
<evidence type="ECO:0000259" key="7">
    <source>
        <dbReference type="Pfam" id="PF07669"/>
    </source>
</evidence>
<reference evidence="8 9" key="1">
    <citation type="submission" date="2020-02" db="EMBL/GenBank/DDBJ databases">
        <title>Characterization of phylogenetic diversity of novel bifidobacterial species isolated in Czech ZOOs.</title>
        <authorList>
            <person name="Lugli G.A."/>
            <person name="Vera N.B."/>
            <person name="Ventura M."/>
        </authorList>
    </citation>
    <scope>NUCLEOTIDE SEQUENCE [LARGE SCALE GENOMIC DNA]</scope>
    <source>
        <strain evidence="8 9">DSM 109958</strain>
    </source>
</reference>
<organism evidence="8 9">
    <name type="scientific">Bifidobacterium moraviense</name>
    <dbReference type="NCBI Taxonomy" id="2675323"/>
    <lineage>
        <taxon>Bacteria</taxon>
        <taxon>Bacillati</taxon>
        <taxon>Actinomycetota</taxon>
        <taxon>Actinomycetes</taxon>
        <taxon>Bifidobacteriales</taxon>
        <taxon>Bifidobacteriaceae</taxon>
        <taxon>Bifidobacterium</taxon>
    </lineage>
</organism>
<dbReference type="SUPFAM" id="SSF53335">
    <property type="entry name" value="S-adenosyl-L-methionine-dependent methyltransferases"/>
    <property type="match status" value="1"/>
</dbReference>
<sequence length="1227" mass="137560">MNTNKLQAFAAQARTELMKSVRANLDAAMEPASAASVDNPRAFDSLKEEIKANGGGEPGRARTAERHAYRWFNRIIALRYMDANDFTSPHVVSGEDADNPHALPAVLSAARRGEFDDDVFGMGVGADKKLAPTIAALLDGSKPSNDPQGEAYGLLLRAYCAYWHEFLPFMFDNVGAADEILMPADLLAADSVLRRVVEAMPVADCVGSEGQGNVEIIGWLYQFYIAERKDEVMAGFKKNRKAGASEIPAATQLFTPDWIVKYLVQNTVGRLWTQSHPESQLHKSWEYYIDPALAAGSSASPSPEEASASAPSLASPSQGEVSAKPTEGVLRIDSPESLTVCDPACGSGHMLTYAFDLLYDIYDEAGYSANEIPGLILKHNLFGMEIDERAANLAAFALTMKARGRYRRFFRKGRQVQPNIQRITPEYFTGEEVSELNELYGVTFDAETWNTYRHADVYGSLIQPDRELATLADNITHADATMLFDEHLIERGDQVLTQTAYLARKYAAVIANPPYMGAGNMGDLLKKWLNKNYKAGSKDLMTSFMMRAAQLVVHDGYWGIINLPSWISLSSFEDLRAWLLSSCHIDSFIDLGRGIFGSDFGSVAFVIHNTNSDGRNGYYRRLFEKHVDVRSVKTIEDLFLDKEYNVFTVNQQDFAQIPGSPIAYWLSDAMRSIVSNKKIPSLEDASVLRQGLSSSDGDRFMRFFWEINSRLLIVNADSQETAERSVGKWFPFNKGGDWRKWYGNQIWVINWENNGRDIYSCRPRSVVRSPQFYFHPGLGWSKISSGSFAVRYYPSGFILGSSAIGIFVGNGCQLWDLAAICNSSFAVDLVTSLSPTLSFVSDTVGTLPVKTITGRNIEKLVDDLIYASKTDWDSYETSWDFARLEVLCNYRTASSDGNTPDGASLSAMIPAYIEQCKTIAEEQRQREIRNNELVADAYGVRDEVPCDVPIERVSLKRNPAFAYPRATPAERDELMTRDIVKEIISYAVGCMFGRYSLDKPGLILASQGETIDDYLREVPDPMFEPDADNVIPITDEEWFEDDIVARFREFLAAACGEENLNANIAYIEQVLGKPLRKYFAADFYDDHVKMYRNRPIYWMYSSRTDNKGTFKALVYLHRYAPATTNTVLKYLREFTAKLNAQSEALLASAKAAEVRKGEKLRLAIRECTDYERDVLYPLATRSLPIDLDDGVLVNYLRMGKAVRAIRPIEAKRKTVQSWTWPTNPLEE</sequence>
<protein>
    <recommendedName>
        <fullName evidence="1">site-specific DNA-methyltransferase (adenine-specific)</fullName>
        <ecNumber evidence="1">2.1.1.72</ecNumber>
    </recommendedName>
</protein>
<evidence type="ECO:0000256" key="3">
    <source>
        <dbReference type="ARBA" id="ARBA00022679"/>
    </source>
</evidence>
<dbReference type="InterPro" id="IPR047939">
    <property type="entry name" value="BREX_1_PglX"/>
</dbReference>
<dbReference type="NCBIfam" id="NF033452">
    <property type="entry name" value="BREX_1_MTaseX"/>
    <property type="match status" value="1"/>
</dbReference>
<feature type="region of interest" description="Disordered" evidence="6">
    <location>
        <begin position="296"/>
        <end position="328"/>
    </location>
</feature>
<dbReference type="InterPro" id="IPR002052">
    <property type="entry name" value="DNA_methylase_N6_adenine_CS"/>
</dbReference>
<feature type="compositionally biased region" description="Low complexity" evidence="6">
    <location>
        <begin position="296"/>
        <end position="317"/>
    </location>
</feature>
<keyword evidence="4" id="KW-0949">S-adenosyl-L-methionine</keyword>
<evidence type="ECO:0000256" key="1">
    <source>
        <dbReference type="ARBA" id="ARBA00011900"/>
    </source>
</evidence>
<dbReference type="GO" id="GO:0009007">
    <property type="term" value="F:site-specific DNA-methyltransferase (adenine-specific) activity"/>
    <property type="evidence" value="ECO:0007669"/>
    <property type="project" value="UniProtKB-EC"/>
</dbReference>
<dbReference type="GO" id="GO:0006304">
    <property type="term" value="P:DNA modification"/>
    <property type="evidence" value="ECO:0007669"/>
    <property type="project" value="InterPro"/>
</dbReference>
<evidence type="ECO:0000256" key="6">
    <source>
        <dbReference type="SAM" id="MobiDB-lite"/>
    </source>
</evidence>
<dbReference type="InterPro" id="IPR029063">
    <property type="entry name" value="SAM-dependent_MTases_sf"/>
</dbReference>
<dbReference type="EMBL" id="JAAIIH010000001">
    <property type="protein sequence ID" value="NMM99676.1"/>
    <property type="molecule type" value="Genomic_DNA"/>
</dbReference>
<keyword evidence="3" id="KW-0808">Transferase</keyword>
<feature type="domain" description="Type II methyltransferase M.TaqI-like" evidence="7">
    <location>
        <begin position="379"/>
        <end position="596"/>
    </location>
</feature>
<evidence type="ECO:0000256" key="5">
    <source>
        <dbReference type="ARBA" id="ARBA00047942"/>
    </source>
</evidence>
<dbReference type="AlphaFoldDB" id="A0A7Y0HXQ6"/>
<dbReference type="PANTHER" id="PTHR33841:SF1">
    <property type="entry name" value="DNA METHYLTRANSFERASE A"/>
    <property type="match status" value="1"/>
</dbReference>
<dbReference type="GO" id="GO:0032259">
    <property type="term" value="P:methylation"/>
    <property type="evidence" value="ECO:0007669"/>
    <property type="project" value="UniProtKB-KW"/>
</dbReference>
<accession>A0A7Y0HXQ6</accession>
<dbReference type="Gene3D" id="3.40.50.150">
    <property type="entry name" value="Vaccinia Virus protein VP39"/>
    <property type="match status" value="1"/>
</dbReference>
<gene>
    <name evidence="8" type="ORF">G1C96_0254</name>
</gene>
<evidence type="ECO:0000313" key="9">
    <source>
        <dbReference type="Proteomes" id="UP000588277"/>
    </source>
</evidence>
<proteinExistence type="predicted"/>
<dbReference type="InterPro" id="IPR011639">
    <property type="entry name" value="MethylTrfase_TaqI-like_dom"/>
</dbReference>
<evidence type="ECO:0000256" key="2">
    <source>
        <dbReference type="ARBA" id="ARBA00022603"/>
    </source>
</evidence>
<keyword evidence="2" id="KW-0489">Methyltransferase</keyword>